<name>A0A6J4UZN0_9BACT</name>
<dbReference type="EMBL" id="CADCWM010000483">
    <property type="protein sequence ID" value="CAA9563099.1"/>
    <property type="molecule type" value="Genomic_DNA"/>
</dbReference>
<proteinExistence type="predicted"/>
<gene>
    <name evidence="1" type="ORF">AVDCRST_MAG88-1660</name>
</gene>
<protein>
    <submittedName>
        <fullName evidence="1">Uncharacterized protein</fullName>
    </submittedName>
</protein>
<organism evidence="1">
    <name type="scientific">uncultured Thermomicrobiales bacterium</name>
    <dbReference type="NCBI Taxonomy" id="1645740"/>
    <lineage>
        <taxon>Bacteria</taxon>
        <taxon>Pseudomonadati</taxon>
        <taxon>Thermomicrobiota</taxon>
        <taxon>Thermomicrobia</taxon>
        <taxon>Thermomicrobiales</taxon>
        <taxon>environmental samples</taxon>
    </lineage>
</organism>
<feature type="non-terminal residue" evidence="1">
    <location>
        <position position="137"/>
    </location>
</feature>
<accession>A0A6J4UZN0</accession>
<evidence type="ECO:0000313" key="1">
    <source>
        <dbReference type="EMBL" id="CAA9563099.1"/>
    </source>
</evidence>
<dbReference type="AlphaFoldDB" id="A0A6J4UZN0"/>
<sequence length="137" mass="13870">MRRFTGLRSRLLFTTLPLVLAMTATLGAILVTQAREVYLTGVAEELLGQARLTATALAPRWDDPGALGAAPGQFVRETGNRLVIVAPDGALLGDSGGAGAAGSGTDPADLRAALEDGGAPGTREARGGPFAYAVAPV</sequence>
<reference evidence="1" key="1">
    <citation type="submission" date="2020-02" db="EMBL/GenBank/DDBJ databases">
        <authorList>
            <person name="Meier V. D."/>
        </authorList>
    </citation>
    <scope>NUCLEOTIDE SEQUENCE</scope>
    <source>
        <strain evidence="1">AVDCRST_MAG88</strain>
    </source>
</reference>